<proteinExistence type="predicted"/>
<dbReference type="RefSeq" id="WP_268918225.1">
    <property type="nucleotide sequence ID" value="NZ_CP124548.1"/>
</dbReference>
<keyword evidence="3" id="KW-1185">Reference proteome</keyword>
<accession>A0ABT4IC58</accession>
<gene>
    <name evidence="2" type="ORF">OHJ16_12725</name>
</gene>
<feature type="region of interest" description="Disordered" evidence="1">
    <location>
        <begin position="1"/>
        <end position="79"/>
    </location>
</feature>
<name>A0ABT4IC58_9ACTO</name>
<sequence>MTHVTELSERRPAGQRAPRPRAGSHRPGPAPGRPGRAGARAAPSRRAQTAGAPESGGQGRQQVLAARARHELGADWRPV</sequence>
<feature type="compositionally biased region" description="Basic and acidic residues" evidence="1">
    <location>
        <begin position="1"/>
        <end position="12"/>
    </location>
</feature>
<dbReference type="EMBL" id="JAPTMY010000033">
    <property type="protein sequence ID" value="MCZ0858904.1"/>
    <property type="molecule type" value="Genomic_DNA"/>
</dbReference>
<feature type="compositionally biased region" description="Basic and acidic residues" evidence="1">
    <location>
        <begin position="68"/>
        <end position="79"/>
    </location>
</feature>
<reference evidence="2" key="1">
    <citation type="submission" date="2022-10" db="EMBL/GenBank/DDBJ databases">
        <title>Genome sequence of Actinomyces israelii ATCC 10048.</title>
        <authorList>
            <person name="Watt R.M."/>
            <person name="Tong W.M."/>
        </authorList>
    </citation>
    <scope>NUCLEOTIDE SEQUENCE</scope>
    <source>
        <strain evidence="2">ATCC 10048</strain>
    </source>
</reference>
<feature type="compositionally biased region" description="Low complexity" evidence="1">
    <location>
        <begin position="25"/>
        <end position="47"/>
    </location>
</feature>
<evidence type="ECO:0000313" key="3">
    <source>
        <dbReference type="Proteomes" id="UP001072034"/>
    </source>
</evidence>
<comment type="caution">
    <text evidence="2">The sequence shown here is derived from an EMBL/GenBank/DDBJ whole genome shotgun (WGS) entry which is preliminary data.</text>
</comment>
<dbReference type="Proteomes" id="UP001072034">
    <property type="component" value="Unassembled WGS sequence"/>
</dbReference>
<evidence type="ECO:0000313" key="2">
    <source>
        <dbReference type="EMBL" id="MCZ0858904.1"/>
    </source>
</evidence>
<organism evidence="2 3">
    <name type="scientific">Actinomyces israelii</name>
    <dbReference type="NCBI Taxonomy" id="1659"/>
    <lineage>
        <taxon>Bacteria</taxon>
        <taxon>Bacillati</taxon>
        <taxon>Actinomycetota</taxon>
        <taxon>Actinomycetes</taxon>
        <taxon>Actinomycetales</taxon>
        <taxon>Actinomycetaceae</taxon>
        <taxon>Actinomyces</taxon>
    </lineage>
</organism>
<protein>
    <submittedName>
        <fullName evidence="2">Uncharacterized protein</fullName>
    </submittedName>
</protein>
<evidence type="ECO:0000256" key="1">
    <source>
        <dbReference type="SAM" id="MobiDB-lite"/>
    </source>
</evidence>